<dbReference type="CDD" id="cd18808">
    <property type="entry name" value="SF1_C_Upf1"/>
    <property type="match status" value="1"/>
</dbReference>
<evidence type="ECO:0000313" key="9">
    <source>
        <dbReference type="Proteomes" id="UP001149813"/>
    </source>
</evidence>
<feature type="compositionally biased region" description="Pro residues" evidence="6">
    <location>
        <begin position="376"/>
        <end position="401"/>
    </location>
</feature>
<feature type="region of interest" description="Disordered" evidence="6">
    <location>
        <begin position="266"/>
        <end position="329"/>
    </location>
</feature>
<dbReference type="GO" id="GO:0016787">
    <property type="term" value="F:hydrolase activity"/>
    <property type="evidence" value="ECO:0007669"/>
    <property type="project" value="UniProtKB-KW"/>
</dbReference>
<gene>
    <name evidence="8" type="primary">SEN1_2</name>
    <name evidence="8" type="ORF">LPJ53_005855</name>
</gene>
<protein>
    <submittedName>
        <fullName evidence="8">DEAD-box type RNA helicase</fullName>
    </submittedName>
</protein>
<evidence type="ECO:0000256" key="6">
    <source>
        <dbReference type="SAM" id="MobiDB-lite"/>
    </source>
</evidence>
<feature type="domain" description="DNA2/NAM7 helicase-like C-terminal" evidence="7">
    <location>
        <begin position="5"/>
        <end position="120"/>
    </location>
</feature>
<keyword evidence="9" id="KW-1185">Reference proteome</keyword>
<name>A0A9W7XUS4_9FUNG</name>
<dbReference type="InterPro" id="IPR045055">
    <property type="entry name" value="DNA2/NAM7-like"/>
</dbReference>
<dbReference type="PANTHER" id="PTHR10887:SF495">
    <property type="entry name" value="HELICASE SENATAXIN ISOFORM X1-RELATED"/>
    <property type="match status" value="1"/>
</dbReference>
<keyword evidence="3" id="KW-0378">Hydrolase</keyword>
<feature type="region of interest" description="Disordered" evidence="6">
    <location>
        <begin position="352"/>
        <end position="544"/>
    </location>
</feature>
<dbReference type="PANTHER" id="PTHR10887">
    <property type="entry name" value="DNA2/NAM7 HELICASE FAMILY"/>
    <property type="match status" value="1"/>
</dbReference>
<reference evidence="8" key="1">
    <citation type="submission" date="2022-07" db="EMBL/GenBank/DDBJ databases">
        <title>Phylogenomic reconstructions and comparative analyses of Kickxellomycotina fungi.</title>
        <authorList>
            <person name="Reynolds N.K."/>
            <person name="Stajich J.E."/>
            <person name="Barry K."/>
            <person name="Grigoriev I.V."/>
            <person name="Crous P."/>
            <person name="Smith M.E."/>
        </authorList>
    </citation>
    <scope>NUCLEOTIDE SEQUENCE</scope>
    <source>
        <strain evidence="8">NBRC 32514</strain>
    </source>
</reference>
<sequence>EAGRSHSVFNMAEVDAATQLVLSLCLNYPKLPWRQRIGIITPYKQQLRKLVEKFKQVFGERVTDAIEFNTVDGFQGQEKDVIIFSCVRAGGQGVGFLADERRMNVGLTRARKSLFVLGNAELLTVSPLWKQLVEESKARRLLKDTRLPLFGCRAPPGSKAPNLFQHVDSTAADGEGDRAEFTMETIDDAALDRRNTAVVEKAKAPSAASAASSVVSGAAPVVDRSQMSASEVAKEKRMLLAKTHEGTSAASATVVVRPRQQSSLFINRRKAVGRGGGGGNTVRTPSCDSASEEADRRRHTAAEPSSMPQKASQAPSMPSCGRPPQALPGLQLVTEPPLQVSTVPALASRLSPTPYSAPAAGTLPPSSTPYSASIVGPPPIAGPPPPPPLSANLPVLPPLPPDVSAQSQKVNYKRDKSREGRSRSPRRDTSRVPGERQGRGDHGPGRARDQNGGRSRSRSRDRHGKDKQNRNRNRDRAGKHGRDSDSPRDHSAGPDTPKPKKRQKRVGSLFRPSASVAKSMGRRPHKNDQLTRDDIITGMLDKRR</sequence>
<evidence type="ECO:0000256" key="4">
    <source>
        <dbReference type="ARBA" id="ARBA00022806"/>
    </source>
</evidence>
<dbReference type="Gene3D" id="3.40.50.300">
    <property type="entry name" value="P-loop containing nucleotide triphosphate hydrolases"/>
    <property type="match status" value="1"/>
</dbReference>
<keyword evidence="5" id="KW-0067">ATP-binding</keyword>
<evidence type="ECO:0000313" key="8">
    <source>
        <dbReference type="EMBL" id="KAJ1719377.1"/>
    </source>
</evidence>
<dbReference type="FunFam" id="3.40.50.300:FF:000326">
    <property type="entry name" value="P-loop containing nucleoside triphosphate hydrolase"/>
    <property type="match status" value="1"/>
</dbReference>
<dbReference type="GO" id="GO:0005524">
    <property type="term" value="F:ATP binding"/>
    <property type="evidence" value="ECO:0007669"/>
    <property type="project" value="UniProtKB-KW"/>
</dbReference>
<dbReference type="InterPro" id="IPR041679">
    <property type="entry name" value="DNA2/NAM7-like_C"/>
</dbReference>
<dbReference type="InterPro" id="IPR047187">
    <property type="entry name" value="SF1_C_Upf1"/>
</dbReference>
<dbReference type="Proteomes" id="UP001149813">
    <property type="component" value="Unassembled WGS sequence"/>
</dbReference>
<accession>A0A9W7XUS4</accession>
<dbReference type="GO" id="GO:0016604">
    <property type="term" value="C:nuclear body"/>
    <property type="evidence" value="ECO:0007669"/>
    <property type="project" value="TreeGrafter"/>
</dbReference>
<feature type="non-terminal residue" evidence="8">
    <location>
        <position position="1"/>
    </location>
</feature>
<comment type="similarity">
    <text evidence="1">Belongs to the DNA2/NAM7 helicase family.</text>
</comment>
<dbReference type="GO" id="GO:0006369">
    <property type="term" value="P:termination of RNA polymerase II transcription"/>
    <property type="evidence" value="ECO:0007669"/>
    <property type="project" value="TreeGrafter"/>
</dbReference>
<dbReference type="GO" id="GO:0005694">
    <property type="term" value="C:chromosome"/>
    <property type="evidence" value="ECO:0007669"/>
    <property type="project" value="UniProtKB-ARBA"/>
</dbReference>
<keyword evidence="4 8" id="KW-0347">Helicase</keyword>
<evidence type="ECO:0000256" key="1">
    <source>
        <dbReference type="ARBA" id="ARBA00007913"/>
    </source>
</evidence>
<dbReference type="OrthoDB" id="6513042at2759"/>
<feature type="compositionally biased region" description="Polar residues" evidence="6">
    <location>
        <begin position="306"/>
        <end position="316"/>
    </location>
</feature>
<dbReference type="Pfam" id="PF13087">
    <property type="entry name" value="AAA_12"/>
    <property type="match status" value="1"/>
</dbReference>
<dbReference type="InterPro" id="IPR027417">
    <property type="entry name" value="P-loop_NTPase"/>
</dbReference>
<feature type="compositionally biased region" description="Basic and acidic residues" evidence="6">
    <location>
        <begin position="463"/>
        <end position="492"/>
    </location>
</feature>
<organism evidence="8 9">
    <name type="scientific">Coemansia erecta</name>
    <dbReference type="NCBI Taxonomy" id="147472"/>
    <lineage>
        <taxon>Eukaryota</taxon>
        <taxon>Fungi</taxon>
        <taxon>Fungi incertae sedis</taxon>
        <taxon>Zoopagomycota</taxon>
        <taxon>Kickxellomycotina</taxon>
        <taxon>Kickxellomycetes</taxon>
        <taxon>Kickxellales</taxon>
        <taxon>Kickxellaceae</taxon>
        <taxon>Coemansia</taxon>
    </lineage>
</organism>
<comment type="caution">
    <text evidence="8">The sequence shown here is derived from an EMBL/GenBank/DDBJ whole genome shotgun (WGS) entry which is preliminary data.</text>
</comment>
<feature type="compositionally biased region" description="Basic and acidic residues" evidence="6">
    <location>
        <begin position="412"/>
        <end position="451"/>
    </location>
</feature>
<keyword evidence="2" id="KW-0547">Nucleotide-binding</keyword>
<dbReference type="GO" id="GO:0001147">
    <property type="term" value="F:transcription termination site sequence-specific DNA binding"/>
    <property type="evidence" value="ECO:0007669"/>
    <property type="project" value="TreeGrafter"/>
</dbReference>
<dbReference type="GO" id="GO:0004386">
    <property type="term" value="F:helicase activity"/>
    <property type="evidence" value="ECO:0007669"/>
    <property type="project" value="UniProtKB-KW"/>
</dbReference>
<dbReference type="SUPFAM" id="SSF52540">
    <property type="entry name" value="P-loop containing nucleoside triphosphate hydrolases"/>
    <property type="match status" value="1"/>
</dbReference>
<evidence type="ECO:0000256" key="5">
    <source>
        <dbReference type="ARBA" id="ARBA00022840"/>
    </source>
</evidence>
<dbReference type="EMBL" id="JANBOJ010000414">
    <property type="protein sequence ID" value="KAJ1719377.1"/>
    <property type="molecule type" value="Genomic_DNA"/>
</dbReference>
<evidence type="ECO:0000256" key="3">
    <source>
        <dbReference type="ARBA" id="ARBA00022801"/>
    </source>
</evidence>
<evidence type="ECO:0000259" key="7">
    <source>
        <dbReference type="Pfam" id="PF13087"/>
    </source>
</evidence>
<evidence type="ECO:0000256" key="2">
    <source>
        <dbReference type="ARBA" id="ARBA00022741"/>
    </source>
</evidence>
<dbReference type="AlphaFoldDB" id="A0A9W7XUS4"/>
<feature type="compositionally biased region" description="Basic and acidic residues" evidence="6">
    <location>
        <begin position="526"/>
        <end position="535"/>
    </location>
</feature>
<proteinExistence type="inferred from homology"/>